<dbReference type="SUPFAM" id="SSF52402">
    <property type="entry name" value="Adenine nucleotide alpha hydrolases-like"/>
    <property type="match status" value="2"/>
</dbReference>
<dbReference type="STRING" id="28181.BEN30_06475"/>
<gene>
    <name evidence="5" type="ORF">BEN30_06475</name>
</gene>
<dbReference type="GO" id="GO:0005524">
    <property type="term" value="F:ATP binding"/>
    <property type="evidence" value="ECO:0007669"/>
    <property type="project" value="UniProtKB-KW"/>
</dbReference>
<organism evidence="5 6">
    <name type="scientific">Magnetovibrio blakemorei</name>
    <dbReference type="NCBI Taxonomy" id="28181"/>
    <lineage>
        <taxon>Bacteria</taxon>
        <taxon>Pseudomonadati</taxon>
        <taxon>Pseudomonadota</taxon>
        <taxon>Alphaproteobacteria</taxon>
        <taxon>Rhodospirillales</taxon>
        <taxon>Magnetovibrionaceae</taxon>
        <taxon>Magnetovibrio</taxon>
    </lineage>
</organism>
<dbReference type="PRINTS" id="PR01438">
    <property type="entry name" value="UNVRSLSTRESS"/>
</dbReference>
<name>A0A1E5Q9Q8_9PROT</name>
<dbReference type="CDD" id="cd00293">
    <property type="entry name" value="USP-like"/>
    <property type="match status" value="2"/>
</dbReference>
<dbReference type="PANTHER" id="PTHR46268:SF27">
    <property type="entry name" value="UNIVERSAL STRESS PROTEIN RV2623"/>
    <property type="match status" value="1"/>
</dbReference>
<feature type="domain" description="UspA" evidence="4">
    <location>
        <begin position="153"/>
        <end position="280"/>
    </location>
</feature>
<comment type="caution">
    <text evidence="5">The sequence shown here is derived from an EMBL/GenBank/DDBJ whole genome shotgun (WGS) entry which is preliminary data.</text>
</comment>
<comment type="similarity">
    <text evidence="1">Belongs to the universal stress protein A family.</text>
</comment>
<evidence type="ECO:0000313" key="6">
    <source>
        <dbReference type="Proteomes" id="UP000095347"/>
    </source>
</evidence>
<dbReference type="InterPro" id="IPR014729">
    <property type="entry name" value="Rossmann-like_a/b/a_fold"/>
</dbReference>
<dbReference type="AlphaFoldDB" id="A0A1E5Q9Q8"/>
<evidence type="ECO:0000256" key="3">
    <source>
        <dbReference type="ARBA" id="ARBA00022840"/>
    </source>
</evidence>
<dbReference type="Gene3D" id="3.40.50.620">
    <property type="entry name" value="HUPs"/>
    <property type="match status" value="2"/>
</dbReference>
<dbReference type="RefSeq" id="WP_069957259.1">
    <property type="nucleotide sequence ID" value="NZ_MCGG01000014.1"/>
</dbReference>
<evidence type="ECO:0000256" key="2">
    <source>
        <dbReference type="ARBA" id="ARBA00022741"/>
    </source>
</evidence>
<dbReference type="InterPro" id="IPR006016">
    <property type="entry name" value="UspA"/>
</dbReference>
<dbReference type="Proteomes" id="UP000095347">
    <property type="component" value="Unassembled WGS sequence"/>
</dbReference>
<evidence type="ECO:0000256" key="1">
    <source>
        <dbReference type="ARBA" id="ARBA00008791"/>
    </source>
</evidence>
<proteinExistence type="inferred from homology"/>
<keyword evidence="2" id="KW-0547">Nucleotide-binding</keyword>
<evidence type="ECO:0000313" key="5">
    <source>
        <dbReference type="EMBL" id="OEJ68418.1"/>
    </source>
</evidence>
<keyword evidence="3" id="KW-0067">ATP-binding</keyword>
<evidence type="ECO:0000259" key="4">
    <source>
        <dbReference type="Pfam" id="PF00582"/>
    </source>
</evidence>
<keyword evidence="6" id="KW-1185">Reference proteome</keyword>
<sequence length="282" mass="29988">MTTSQLSPIGRFKNVLLATDGSEWSAGAERIAMALCAEHAAHLNILSAISSPGEAGWMGKPNDVEAERQTNETIERLKKVAEDAGVEASGHIRSGSDPYEVIVEASKDLQSDIIVMGRKGRRGLARLMLGDATAKVIGYAPCSVMAVPEDANMWSSILVATDGSRFSDMAVVSATELARVSGVPLTVLSVKVPVHSDRRQAEAQPIVDRVLEFLKDKGIQARGLVEEGPADDTIVDVAKERQAGLIVLGNFGRTGIGRMLFGSKAERVINQTSMPVLIARGG</sequence>
<feature type="domain" description="UspA" evidence="4">
    <location>
        <begin position="12"/>
        <end position="148"/>
    </location>
</feature>
<dbReference type="InterPro" id="IPR006015">
    <property type="entry name" value="Universal_stress_UspA"/>
</dbReference>
<reference evidence="6" key="1">
    <citation type="submission" date="2016-07" db="EMBL/GenBank/DDBJ databases">
        <authorList>
            <person name="Florea S."/>
            <person name="Webb J.S."/>
            <person name="Jaromczyk J."/>
            <person name="Schardl C.L."/>
        </authorList>
    </citation>
    <scope>NUCLEOTIDE SEQUENCE [LARGE SCALE GENOMIC DNA]</scope>
    <source>
        <strain evidence="6">MV-1</strain>
    </source>
</reference>
<dbReference type="PANTHER" id="PTHR46268">
    <property type="entry name" value="STRESS RESPONSE PROTEIN NHAX"/>
    <property type="match status" value="1"/>
</dbReference>
<accession>A0A1E5Q9Q8</accession>
<dbReference type="Pfam" id="PF00582">
    <property type="entry name" value="Usp"/>
    <property type="match status" value="2"/>
</dbReference>
<dbReference type="EMBL" id="MCGG01000014">
    <property type="protein sequence ID" value="OEJ68418.1"/>
    <property type="molecule type" value="Genomic_DNA"/>
</dbReference>
<protein>
    <recommendedName>
        <fullName evidence="4">UspA domain-containing protein</fullName>
    </recommendedName>
</protein>